<dbReference type="OrthoDB" id="3889136at2759"/>
<feature type="region of interest" description="Disordered" evidence="1">
    <location>
        <begin position="81"/>
        <end position="200"/>
    </location>
</feature>
<evidence type="ECO:0000256" key="1">
    <source>
        <dbReference type="SAM" id="MobiDB-lite"/>
    </source>
</evidence>
<gene>
    <name evidence="2" type="ORF">yc1106_02972</name>
</gene>
<protein>
    <submittedName>
        <fullName evidence="2">Uncharacterized protein</fullName>
    </submittedName>
</protein>
<name>A0A9Q9DPY5_CURCL</name>
<accession>A0A9Q9DPY5</accession>
<reference evidence="2" key="1">
    <citation type="submission" date="2021-12" db="EMBL/GenBank/DDBJ databases">
        <title>Curvularia clavata genome.</title>
        <authorList>
            <person name="Cao Y."/>
        </authorList>
    </citation>
    <scope>NUCLEOTIDE SEQUENCE</scope>
    <source>
        <strain evidence="2">Yc1106</strain>
    </source>
</reference>
<evidence type="ECO:0000313" key="3">
    <source>
        <dbReference type="Proteomes" id="UP001056012"/>
    </source>
</evidence>
<keyword evidence="3" id="KW-1185">Reference proteome</keyword>
<dbReference type="Proteomes" id="UP001056012">
    <property type="component" value="Chromosome 2"/>
</dbReference>
<feature type="compositionally biased region" description="Basic residues" evidence="1">
    <location>
        <begin position="135"/>
        <end position="145"/>
    </location>
</feature>
<feature type="region of interest" description="Disordered" evidence="1">
    <location>
        <begin position="1"/>
        <end position="20"/>
    </location>
</feature>
<proteinExistence type="predicted"/>
<dbReference type="VEuPathDB" id="FungiDB:yc1106_02972"/>
<evidence type="ECO:0000313" key="2">
    <source>
        <dbReference type="EMBL" id="USP75698.1"/>
    </source>
</evidence>
<dbReference type="AlphaFoldDB" id="A0A9Q9DPY5"/>
<sequence length="200" mass="21398">MAPKKAAATKDEASEGAQPFKWEGANDLKLLLLIQGRHALPDEYEQLATAFPGVSTGGIRNRISNLRIKQRELYESLGWALPESVAANGGKRAPKAAKKRGADESDAADETPKKKVTKKRVADESEGAGEEETPKKKKRTTTKKRTAGESDATGDAAETPVKKAMGKKAKKDELVKNGEGSAGEAEAEEIIKAEDVEEVA</sequence>
<organism evidence="2 3">
    <name type="scientific">Curvularia clavata</name>
    <dbReference type="NCBI Taxonomy" id="95742"/>
    <lineage>
        <taxon>Eukaryota</taxon>
        <taxon>Fungi</taxon>
        <taxon>Dikarya</taxon>
        <taxon>Ascomycota</taxon>
        <taxon>Pezizomycotina</taxon>
        <taxon>Dothideomycetes</taxon>
        <taxon>Pleosporomycetidae</taxon>
        <taxon>Pleosporales</taxon>
        <taxon>Pleosporineae</taxon>
        <taxon>Pleosporaceae</taxon>
        <taxon>Curvularia</taxon>
    </lineage>
</organism>
<dbReference type="EMBL" id="CP089275">
    <property type="protein sequence ID" value="USP75698.1"/>
    <property type="molecule type" value="Genomic_DNA"/>
</dbReference>